<dbReference type="AlphaFoldDB" id="A0A5A5TL08"/>
<dbReference type="EMBL" id="BIXY01000145">
    <property type="protein sequence ID" value="GCF11779.1"/>
    <property type="molecule type" value="Genomic_DNA"/>
</dbReference>
<proteinExistence type="predicted"/>
<sequence length="169" mass="18792">MRQMAADSGKDGLTTIQERFLVALLQHAKIKDAAASVHIAERTARSYMSLPAFKAAYDQAKQDLLSEAMERIQIETAKSVKVIADMRDDPECPHPTRLKAAHIFAARLTDVKPVQSDQPLQGDAGLIERNLLPYLTNEELTQLDQLMHMAKARKQEADAKAEATQVARQ</sequence>
<name>A0A5A5TL08_9CHLR</name>
<evidence type="ECO:0000313" key="1">
    <source>
        <dbReference type="EMBL" id="GCF11779.1"/>
    </source>
</evidence>
<keyword evidence="2" id="KW-1185">Reference proteome</keyword>
<protein>
    <recommendedName>
        <fullName evidence="3">Terminase small subunit</fullName>
    </recommendedName>
</protein>
<dbReference type="RefSeq" id="WP_149404579.1">
    <property type="nucleotide sequence ID" value="NZ_BIXY01000145.1"/>
</dbReference>
<evidence type="ECO:0008006" key="3">
    <source>
        <dbReference type="Google" id="ProtNLM"/>
    </source>
</evidence>
<organism evidence="1 2">
    <name type="scientific">Dictyobacter arantiisoli</name>
    <dbReference type="NCBI Taxonomy" id="2014874"/>
    <lineage>
        <taxon>Bacteria</taxon>
        <taxon>Bacillati</taxon>
        <taxon>Chloroflexota</taxon>
        <taxon>Ktedonobacteria</taxon>
        <taxon>Ktedonobacterales</taxon>
        <taxon>Dictyobacteraceae</taxon>
        <taxon>Dictyobacter</taxon>
    </lineage>
</organism>
<reference evidence="1 2" key="1">
    <citation type="submission" date="2019-01" db="EMBL/GenBank/DDBJ databases">
        <title>Draft genome sequence of Dictyobacter sp. Uno17.</title>
        <authorList>
            <person name="Wang C.M."/>
            <person name="Zheng Y."/>
            <person name="Sakai Y."/>
            <person name="Abe K."/>
            <person name="Yokota A."/>
            <person name="Yabe S."/>
        </authorList>
    </citation>
    <scope>NUCLEOTIDE SEQUENCE [LARGE SCALE GENOMIC DNA]</scope>
    <source>
        <strain evidence="1 2">Uno17</strain>
    </source>
</reference>
<gene>
    <name evidence="1" type="ORF">KDI_53430</name>
</gene>
<comment type="caution">
    <text evidence="1">The sequence shown here is derived from an EMBL/GenBank/DDBJ whole genome shotgun (WGS) entry which is preliminary data.</text>
</comment>
<dbReference type="Proteomes" id="UP000322530">
    <property type="component" value="Unassembled WGS sequence"/>
</dbReference>
<evidence type="ECO:0000313" key="2">
    <source>
        <dbReference type="Proteomes" id="UP000322530"/>
    </source>
</evidence>
<accession>A0A5A5TL08</accession>